<accession>A0A378Q3X8</accession>
<dbReference type="EMBL" id="UGQA01000001">
    <property type="protein sequence ID" value="STY95236.1"/>
    <property type="molecule type" value="Genomic_DNA"/>
</dbReference>
<evidence type="ECO:0000256" key="8">
    <source>
        <dbReference type="SAM" id="Coils"/>
    </source>
</evidence>
<dbReference type="PANTHER" id="PTHR35093:SF8">
    <property type="entry name" value="OUTER MEMBRANE PROTEIN NMB0088-RELATED"/>
    <property type="match status" value="1"/>
</dbReference>
<dbReference type="RefSeq" id="WP_067059382.1">
    <property type="nucleotide sequence ID" value="NZ_MXAO01000037.1"/>
</dbReference>
<keyword evidence="6" id="KW-0472">Membrane</keyword>
<keyword evidence="4" id="KW-0812">Transmembrane</keyword>
<proteinExistence type="inferred from homology"/>
<keyword evidence="8" id="KW-0175">Coiled coil</keyword>
<evidence type="ECO:0000256" key="7">
    <source>
        <dbReference type="ARBA" id="ARBA00023237"/>
    </source>
</evidence>
<evidence type="ECO:0000256" key="2">
    <source>
        <dbReference type="ARBA" id="ARBA00008163"/>
    </source>
</evidence>
<sequence>MLLIASNRIYSPAHILRPRRIALAVASASAMLALTANAHAAGLDRSTQPSWGIAQDGTYAYAEHVTIAPKVSGKDNLGRKTGNMTEDYKFTSYGVKADVNDTLSFGVFFDEPWGADVQYSGDNSFVGAPNAVINGLYAQASKNLQAAGINANITSAAGLQNTIAGLQNQVTAGENQLTAASSQLTQAQSQLDAAKTQLTQAQAALAANPNLASALNPKIAALEQGIATGTAKLDAGKAQFEAGQKQVAAGKGAIKTLSGLQAATTPLSQDTEGTKVKVSSKKLTGVFGVKFGENKNWQVYAGPSFQKLEGEVHLRGDSYKTATNYDAVIPSSSEVGWLAGVAYSKPEIALKASLTYRSEIDHDLNIGENLPLYALRGGKTRQTNKVTVTTPQSVNLDFQTGLNKTTLLTGKVRWVPWGDFAIKPKLYRDVSGLNLVDYDKDSWAVDIGVGKKVSDRWAVSGQVTWDSGAGDPVTSLGPVDGYWGLGLGVRYNLTPEWSASVGAKYLMFGDAKARLPDNTIVGKFEDNHATVYGLRLTYQKK</sequence>
<evidence type="ECO:0000256" key="5">
    <source>
        <dbReference type="ARBA" id="ARBA00022729"/>
    </source>
</evidence>
<evidence type="ECO:0000313" key="11">
    <source>
        <dbReference type="Proteomes" id="UP000255193"/>
    </source>
</evidence>
<dbReference type="Gene3D" id="2.40.160.60">
    <property type="entry name" value="Outer membrane protein transport protein (OMPP1/FadL/TodX)"/>
    <property type="match status" value="1"/>
</dbReference>
<dbReference type="PANTHER" id="PTHR35093">
    <property type="entry name" value="OUTER MEMBRANE PROTEIN NMB0088-RELATED"/>
    <property type="match status" value="1"/>
</dbReference>
<keyword evidence="3" id="KW-1134">Transmembrane beta strand</keyword>
<dbReference type="InterPro" id="IPR005017">
    <property type="entry name" value="OMPP1/FadL/TodX"/>
</dbReference>
<organism evidence="10 11">
    <name type="scientific">Faucicola atlantae</name>
    <dbReference type="NCBI Taxonomy" id="34059"/>
    <lineage>
        <taxon>Bacteria</taxon>
        <taxon>Pseudomonadati</taxon>
        <taxon>Pseudomonadota</taxon>
        <taxon>Gammaproteobacteria</taxon>
        <taxon>Moraxellales</taxon>
        <taxon>Moraxellaceae</taxon>
        <taxon>Faucicola</taxon>
    </lineage>
</organism>
<evidence type="ECO:0000313" key="10">
    <source>
        <dbReference type="EMBL" id="STY95236.1"/>
    </source>
</evidence>
<keyword evidence="5 9" id="KW-0732">Signal</keyword>
<evidence type="ECO:0000256" key="3">
    <source>
        <dbReference type="ARBA" id="ARBA00022452"/>
    </source>
</evidence>
<feature type="signal peptide" evidence="9">
    <location>
        <begin position="1"/>
        <end position="40"/>
    </location>
</feature>
<dbReference type="AlphaFoldDB" id="A0A378Q3X8"/>
<keyword evidence="7" id="KW-0998">Cell outer membrane</keyword>
<feature type="chain" id="PRO_5017052817" description="Outer membrane protein transport protein (OMPP1/FadL/TodX)" evidence="9">
    <location>
        <begin position="41"/>
        <end position="541"/>
    </location>
</feature>
<evidence type="ECO:0000256" key="9">
    <source>
        <dbReference type="SAM" id="SignalP"/>
    </source>
</evidence>
<dbReference type="Proteomes" id="UP000255193">
    <property type="component" value="Unassembled WGS sequence"/>
</dbReference>
<dbReference type="GO" id="GO:0015483">
    <property type="term" value="F:long-chain fatty acid transporting porin activity"/>
    <property type="evidence" value="ECO:0007669"/>
    <property type="project" value="TreeGrafter"/>
</dbReference>
<feature type="coiled-coil region" evidence="8">
    <location>
        <begin position="156"/>
        <end position="204"/>
    </location>
</feature>
<comment type="similarity">
    <text evidence="2">Belongs to the OmpP1/FadL family.</text>
</comment>
<dbReference type="GO" id="GO:0009279">
    <property type="term" value="C:cell outer membrane"/>
    <property type="evidence" value="ECO:0007669"/>
    <property type="project" value="UniProtKB-SubCell"/>
</dbReference>
<evidence type="ECO:0000256" key="4">
    <source>
        <dbReference type="ARBA" id="ARBA00022692"/>
    </source>
</evidence>
<evidence type="ECO:0008006" key="12">
    <source>
        <dbReference type="Google" id="ProtNLM"/>
    </source>
</evidence>
<name>A0A378Q3X8_9GAMM</name>
<evidence type="ECO:0000256" key="1">
    <source>
        <dbReference type="ARBA" id="ARBA00004571"/>
    </source>
</evidence>
<protein>
    <recommendedName>
        <fullName evidence="12">Outer membrane protein transport protein (OMPP1/FadL/TodX)</fullName>
    </recommendedName>
</protein>
<gene>
    <name evidence="10" type="ORF">NCTC11091_01029</name>
</gene>
<dbReference type="SUPFAM" id="SSF56935">
    <property type="entry name" value="Porins"/>
    <property type="match status" value="1"/>
</dbReference>
<reference evidence="10 11" key="1">
    <citation type="submission" date="2018-06" db="EMBL/GenBank/DDBJ databases">
        <authorList>
            <consortium name="Pathogen Informatics"/>
            <person name="Doyle S."/>
        </authorList>
    </citation>
    <scope>NUCLEOTIDE SEQUENCE [LARGE SCALE GENOMIC DNA]</scope>
    <source>
        <strain evidence="10 11">NCTC11091</strain>
    </source>
</reference>
<comment type="subcellular location">
    <subcellularLocation>
        <location evidence="1">Cell outer membrane</location>
        <topology evidence="1">Multi-pass membrane protein</topology>
    </subcellularLocation>
</comment>
<evidence type="ECO:0000256" key="6">
    <source>
        <dbReference type="ARBA" id="ARBA00023136"/>
    </source>
</evidence>